<dbReference type="InterPro" id="IPR000014">
    <property type="entry name" value="PAS"/>
</dbReference>
<dbReference type="Gene3D" id="3.30.450.20">
    <property type="entry name" value="PAS domain"/>
    <property type="match status" value="3"/>
</dbReference>
<dbReference type="InterPro" id="IPR013767">
    <property type="entry name" value="PAS_fold"/>
</dbReference>
<evidence type="ECO:0000259" key="16">
    <source>
        <dbReference type="PROSITE" id="PS50109"/>
    </source>
</evidence>
<dbReference type="RefSeq" id="WP_377029236.1">
    <property type="nucleotide sequence ID" value="NZ_JBHOMY010000016.1"/>
</dbReference>
<dbReference type="PRINTS" id="PR01033">
    <property type="entry name" value="PHYTOCHROME"/>
</dbReference>
<evidence type="ECO:0000313" key="18">
    <source>
        <dbReference type="EMBL" id="MFC1456487.1"/>
    </source>
</evidence>
<keyword evidence="5" id="KW-0600">Photoreceptor protein</keyword>
<keyword evidence="7" id="KW-0716">Sensory transduction</keyword>
<evidence type="ECO:0000256" key="9">
    <source>
        <dbReference type="ARBA" id="ARBA00022741"/>
    </source>
</evidence>
<evidence type="ECO:0000256" key="1">
    <source>
        <dbReference type="ARBA" id="ARBA00000085"/>
    </source>
</evidence>
<evidence type="ECO:0000256" key="4">
    <source>
        <dbReference type="ARBA" id="ARBA00021740"/>
    </source>
</evidence>
<dbReference type="Pfam" id="PF08446">
    <property type="entry name" value="PAS_2"/>
    <property type="match status" value="1"/>
</dbReference>
<dbReference type="InterPro" id="IPR013654">
    <property type="entry name" value="PAS_2"/>
</dbReference>
<feature type="domain" description="PAS" evidence="17">
    <location>
        <begin position="15"/>
        <end position="78"/>
    </location>
</feature>
<dbReference type="InterPro" id="IPR029016">
    <property type="entry name" value="GAF-like_dom_sf"/>
</dbReference>
<gene>
    <name evidence="18" type="ORF">ACETIH_07085</name>
</gene>
<dbReference type="SUPFAM" id="SSF55874">
    <property type="entry name" value="ATPase domain of HSP90 chaperone/DNA topoisomerase II/histidine kinase"/>
    <property type="match status" value="1"/>
</dbReference>
<dbReference type="EMBL" id="JBHOMY010000016">
    <property type="protein sequence ID" value="MFC1456487.1"/>
    <property type="molecule type" value="Genomic_DNA"/>
</dbReference>
<dbReference type="SUPFAM" id="SSF55781">
    <property type="entry name" value="GAF domain-like"/>
    <property type="match status" value="2"/>
</dbReference>
<sequence>MTDSAFLDTLSFDELNALDFGVVQVDRHGTILFYNHALSRLSGRAPDEVIGRNLFQDVAPATRVPAFYGRFREFVRRKASTQTFSLIRGLNPAPVRATVELLSSRDPDRYWILVHPQERLEPRLLSEPALAVGRRVRAEPVDPSICEREPIHIPGSIQPYAALLALDRDSMMVTACSANVDDVLGQGADTVLGQAIAELLPPDLVELIRSKQLAAATPARTRVSLGAGGDPFLASVHQHGGRIIVELERLAWAPEDFSAIDPLVAEDALARLRSPTSVQALAQEAVEIIRDLTGFERVLVYRFDPNWNGEAIAESRTETWDHSLAGLHFPASDIPSQARALYTRSLSRYLVDRDYVPVPLLAHPDAEQDPVDLTFAQSRSLSPVHLEYQRNLGVNGSMSASILVEGRLWGLVIGHHRKPHYVPPETRSAVAVIVNALAAQVSESERSALWQSQQEHLRVETQLLQQMAAADDLVSAISSEEVGLLDLFGSSGAALIVNGTVTNFGVTPPAPRILDLLERVRNRDTASLTFATDHLTGVFPDLTIEAADASGCLVAFANAAKTIALVWFKPEVISTVTWGGDPRKPVMSEPGVNAVLPRRSFERWVEERRRYSEPWPAWQVGIAGSLAAAMDGVVVRQSRKVEELVGLLHDKERLLVQKEILTREIDHRVKNSLQIVSSFLQMQARTVSDPEARDAFTEAYGRVMSVARVHNSLYQSEDVEEVDVGQTVESLCTDLAELAGDGSRLEVEAQPGIMVPYKTGVALALIATELVTNAFKYAQSEDDIGTVRVGIGIEAQGRVCLSVSDSGPGLPPDWKTRPKRGLGMRLINAMLTQIEATLDVESNSDGAHFRVCA</sequence>
<protein>
    <recommendedName>
        <fullName evidence="4">Blue-light-activated histidine kinase</fullName>
        <ecNumber evidence="3">2.7.13.3</ecNumber>
    </recommendedName>
</protein>
<keyword evidence="9" id="KW-0547">Nucleotide-binding</keyword>
<dbReference type="Pfam" id="PF01590">
    <property type="entry name" value="GAF"/>
    <property type="match status" value="1"/>
</dbReference>
<keyword evidence="13" id="KW-0902">Two-component regulatory system</keyword>
<dbReference type="Proteomes" id="UP001593940">
    <property type="component" value="Unassembled WGS sequence"/>
</dbReference>
<dbReference type="InterPro" id="IPR035965">
    <property type="entry name" value="PAS-like_dom_sf"/>
</dbReference>
<comment type="similarity">
    <text evidence="2">In the N-terminal section; belongs to the phytochrome family.</text>
</comment>
<evidence type="ECO:0000256" key="11">
    <source>
        <dbReference type="ARBA" id="ARBA00022840"/>
    </source>
</evidence>
<dbReference type="Gene3D" id="3.30.450.270">
    <property type="match status" value="1"/>
</dbReference>
<dbReference type="InterPro" id="IPR043150">
    <property type="entry name" value="Phytochrome_PHY_sf"/>
</dbReference>
<name>A0ABV6Y5F3_9HYPH</name>
<dbReference type="SMART" id="SM00091">
    <property type="entry name" value="PAS"/>
    <property type="match status" value="2"/>
</dbReference>
<dbReference type="InterPro" id="IPR016132">
    <property type="entry name" value="Phyto_chromo_attachment"/>
</dbReference>
<dbReference type="GO" id="GO:0016301">
    <property type="term" value="F:kinase activity"/>
    <property type="evidence" value="ECO:0007669"/>
    <property type="project" value="UniProtKB-KW"/>
</dbReference>
<keyword evidence="12" id="KW-0157">Chromophore</keyword>
<evidence type="ECO:0000256" key="8">
    <source>
        <dbReference type="ARBA" id="ARBA00022679"/>
    </source>
</evidence>
<comment type="catalytic activity">
    <reaction evidence="1">
        <text>ATP + protein L-histidine = ADP + protein N-phospho-L-histidine.</text>
        <dbReference type="EC" id="2.7.13.3"/>
    </reaction>
</comment>
<keyword evidence="11" id="KW-0067">ATP-binding</keyword>
<evidence type="ECO:0000256" key="3">
    <source>
        <dbReference type="ARBA" id="ARBA00012438"/>
    </source>
</evidence>
<dbReference type="InterPro" id="IPR011495">
    <property type="entry name" value="Sig_transdc_His_kin_sub2_dim/P"/>
</dbReference>
<evidence type="ECO:0000256" key="5">
    <source>
        <dbReference type="ARBA" id="ARBA00022543"/>
    </source>
</evidence>
<keyword evidence="19" id="KW-1185">Reference proteome</keyword>
<organism evidence="18 19">
    <name type="scientific">Microvirga arabica</name>
    <dbReference type="NCBI Taxonomy" id="1128671"/>
    <lineage>
        <taxon>Bacteria</taxon>
        <taxon>Pseudomonadati</taxon>
        <taxon>Pseudomonadota</taxon>
        <taxon>Alphaproteobacteria</taxon>
        <taxon>Hyphomicrobiales</taxon>
        <taxon>Methylobacteriaceae</taxon>
        <taxon>Microvirga</taxon>
    </lineage>
</organism>
<dbReference type="InterPro" id="IPR036890">
    <property type="entry name" value="HATPase_C_sf"/>
</dbReference>
<proteinExistence type="inferred from homology"/>
<evidence type="ECO:0000256" key="2">
    <source>
        <dbReference type="ARBA" id="ARBA00006402"/>
    </source>
</evidence>
<dbReference type="InterPro" id="IPR005467">
    <property type="entry name" value="His_kinase_dom"/>
</dbReference>
<dbReference type="PANTHER" id="PTHR43065">
    <property type="entry name" value="SENSOR HISTIDINE KINASE"/>
    <property type="match status" value="1"/>
</dbReference>
<dbReference type="InterPro" id="IPR001294">
    <property type="entry name" value="Phytochrome"/>
</dbReference>
<dbReference type="InterPro" id="IPR011102">
    <property type="entry name" value="Sig_transdc_His_kinase_HWE"/>
</dbReference>
<dbReference type="InterPro" id="IPR013515">
    <property type="entry name" value="Phytochrome_cen-reg"/>
</dbReference>
<dbReference type="Pfam" id="PF07568">
    <property type="entry name" value="HisKA_2"/>
    <property type="match status" value="1"/>
</dbReference>
<dbReference type="Pfam" id="PF02518">
    <property type="entry name" value="HATPase_c"/>
    <property type="match status" value="1"/>
</dbReference>
<comment type="caution">
    <text evidence="18">The sequence shown here is derived from an EMBL/GenBank/DDBJ whole genome shotgun (WGS) entry which is preliminary data.</text>
</comment>
<dbReference type="SUPFAM" id="SSF55785">
    <property type="entry name" value="PYP-like sensor domain (PAS domain)"/>
    <property type="match status" value="2"/>
</dbReference>
<dbReference type="PROSITE" id="PS50112">
    <property type="entry name" value="PAS"/>
    <property type="match status" value="1"/>
</dbReference>
<feature type="domain" description="Histidine kinase" evidence="16">
    <location>
        <begin position="664"/>
        <end position="853"/>
    </location>
</feature>
<reference evidence="18 19" key="1">
    <citation type="submission" date="2024-09" db="EMBL/GenBank/DDBJ databases">
        <title>Nodulacao em especies de Leguminosae Basais da Amazonia e Caracterizacao dos Rizobios e Bacterias Associadas aos Nodulos.</title>
        <authorList>
            <person name="Jambeiro I.C.A."/>
            <person name="Lopes I.S."/>
            <person name="Aguiar E.R.G.R."/>
            <person name="Santos A.F.J."/>
            <person name="Dos Santos J.M.F."/>
            <person name="Gross E."/>
        </authorList>
    </citation>
    <scope>NUCLEOTIDE SEQUENCE [LARGE SCALE GENOMIC DNA]</scope>
    <source>
        <strain evidence="18 19">BRUESC1165</strain>
    </source>
</reference>
<dbReference type="Pfam" id="PF00360">
    <property type="entry name" value="PHY"/>
    <property type="match status" value="1"/>
</dbReference>
<accession>A0ABV6Y5F3</accession>
<evidence type="ECO:0000256" key="7">
    <source>
        <dbReference type="ARBA" id="ARBA00022606"/>
    </source>
</evidence>
<keyword evidence="6" id="KW-0597">Phosphoprotein</keyword>
<evidence type="ECO:0000259" key="17">
    <source>
        <dbReference type="PROSITE" id="PS50112"/>
    </source>
</evidence>
<dbReference type="InterPro" id="IPR003018">
    <property type="entry name" value="GAF"/>
</dbReference>
<keyword evidence="8" id="KW-0808">Transferase</keyword>
<dbReference type="EC" id="2.7.13.3" evidence="3"/>
<dbReference type="CDD" id="cd00130">
    <property type="entry name" value="PAS"/>
    <property type="match status" value="1"/>
</dbReference>
<dbReference type="Pfam" id="PF00989">
    <property type="entry name" value="PAS"/>
    <property type="match status" value="1"/>
</dbReference>
<dbReference type="Gene3D" id="3.30.450.40">
    <property type="match status" value="1"/>
</dbReference>
<dbReference type="SMART" id="SM00065">
    <property type="entry name" value="GAF"/>
    <property type="match status" value="1"/>
</dbReference>
<evidence type="ECO:0000313" key="19">
    <source>
        <dbReference type="Proteomes" id="UP001593940"/>
    </source>
</evidence>
<evidence type="ECO:0000256" key="14">
    <source>
        <dbReference type="ARBA" id="ARBA00023170"/>
    </source>
</evidence>
<evidence type="ECO:0000256" key="12">
    <source>
        <dbReference type="ARBA" id="ARBA00022991"/>
    </source>
</evidence>
<dbReference type="CDD" id="cd16936">
    <property type="entry name" value="HATPase_RsbW-like"/>
    <property type="match status" value="1"/>
</dbReference>
<dbReference type="InterPro" id="IPR003594">
    <property type="entry name" value="HATPase_dom"/>
</dbReference>
<evidence type="ECO:0000256" key="10">
    <source>
        <dbReference type="ARBA" id="ARBA00022777"/>
    </source>
</evidence>
<dbReference type="PROSITE" id="PS50109">
    <property type="entry name" value="HIS_KIN"/>
    <property type="match status" value="1"/>
</dbReference>
<keyword evidence="10 18" id="KW-0418">Kinase</keyword>
<evidence type="ECO:0000256" key="6">
    <source>
        <dbReference type="ARBA" id="ARBA00022553"/>
    </source>
</evidence>
<dbReference type="SMART" id="SM00911">
    <property type="entry name" value="HWE_HK"/>
    <property type="match status" value="1"/>
</dbReference>
<dbReference type="Gene3D" id="3.30.565.10">
    <property type="entry name" value="Histidine kinase-like ATPase, C-terminal domain"/>
    <property type="match status" value="1"/>
</dbReference>
<dbReference type="PANTHER" id="PTHR43065:SF10">
    <property type="entry name" value="PEROXIDE STRESS-ACTIVATED HISTIDINE KINASE MAK3"/>
    <property type="match status" value="1"/>
</dbReference>
<dbReference type="PROSITE" id="PS50046">
    <property type="entry name" value="PHYTOCHROME_2"/>
    <property type="match status" value="1"/>
</dbReference>
<evidence type="ECO:0000259" key="15">
    <source>
        <dbReference type="PROSITE" id="PS50046"/>
    </source>
</evidence>
<evidence type="ECO:0000256" key="13">
    <source>
        <dbReference type="ARBA" id="ARBA00023012"/>
    </source>
</evidence>
<keyword evidence="14" id="KW-0675">Receptor</keyword>
<feature type="domain" description="Phytochrome chromophore attachment site" evidence="15">
    <location>
        <begin position="277"/>
        <end position="435"/>
    </location>
</feature>